<dbReference type="RefSeq" id="WP_186963334.1">
    <property type="nucleotide sequence ID" value="NZ_JACOPR010000003.1"/>
</dbReference>
<evidence type="ECO:0000259" key="8">
    <source>
        <dbReference type="PROSITE" id="PS51898"/>
    </source>
</evidence>
<dbReference type="PROSITE" id="PS51900">
    <property type="entry name" value="CB"/>
    <property type="match status" value="1"/>
</dbReference>
<keyword evidence="4 6" id="KW-0238">DNA-binding</keyword>
<evidence type="ECO:0000256" key="4">
    <source>
        <dbReference type="ARBA" id="ARBA00023125"/>
    </source>
</evidence>
<feature type="domain" description="Core-binding (CB)" evidence="9">
    <location>
        <begin position="70"/>
        <end position="160"/>
    </location>
</feature>
<name>A0ABR7HSK7_9FIRM</name>
<dbReference type="InterPro" id="IPR050090">
    <property type="entry name" value="Tyrosine_recombinase_XerCD"/>
</dbReference>
<dbReference type="Proteomes" id="UP000660021">
    <property type="component" value="Unassembled WGS sequence"/>
</dbReference>
<dbReference type="EMBL" id="JACOPR010000003">
    <property type="protein sequence ID" value="MBC5730427.1"/>
    <property type="molecule type" value="Genomic_DNA"/>
</dbReference>
<evidence type="ECO:0000256" key="2">
    <source>
        <dbReference type="ARBA" id="ARBA00008857"/>
    </source>
</evidence>
<keyword evidence="3" id="KW-0229">DNA integration</keyword>
<dbReference type="InterPro" id="IPR044068">
    <property type="entry name" value="CB"/>
</dbReference>
<proteinExistence type="inferred from homology"/>
<dbReference type="Pfam" id="PF14659">
    <property type="entry name" value="Phage_int_SAM_3"/>
    <property type="match status" value="1"/>
</dbReference>
<evidence type="ECO:0000256" key="5">
    <source>
        <dbReference type="ARBA" id="ARBA00023172"/>
    </source>
</evidence>
<evidence type="ECO:0000256" key="3">
    <source>
        <dbReference type="ARBA" id="ARBA00022908"/>
    </source>
</evidence>
<dbReference type="Gene3D" id="1.10.443.10">
    <property type="entry name" value="Intergrase catalytic core"/>
    <property type="match status" value="1"/>
</dbReference>
<keyword evidence="5" id="KW-0233">DNA recombination</keyword>
<sequence length="526" mass="60216">MAGKRKKGEGTVRLRKDGRWEGRVVVGYDEAGNPKTKNVLAKTKKECIEKLEALKSSCQVVRPVQVRSDMLVRDWLDYWYQNYSKPRLRPSTQLNYESWIYHHLIPGVGEIPLNQLTQAELQQFFRRMKESGRKVNVERRGPGMADRSVRSCHAVCQMALDKAVEEKLIHTNPAVGCKLPPMKGKEMKILTQEEIQRFLIQAKAEGMYELFLLELTTGMRRGELLALRWDDLDFATGKLRIDKQIYPVSGKLILNEPKTKAANRTIILPPAMVELLAEYKKGVFSELMFPSRIKPEQPIDPGYVRKRLQVILERAGCKRVRFHDLRHTFATLSLENGMDVKTLSTIIGHVSSATTLNTYTHITDEMRRKAALNIDQGIAKAEVGLMPEQTDEPPKQDFVPIEPPRRRPGTGCVSQLREYLWEGRYSPVWPDGKKHSRNVYAKTRAECEEKLKVLILEMKAEIAALRSGASTEYPDGVSPKKKAIAAYLREHPGVSSKSLIARELQMDRSTVQRYYDEIREEFQRQG</sequence>
<evidence type="ECO:0000256" key="7">
    <source>
        <dbReference type="SAM" id="MobiDB-lite"/>
    </source>
</evidence>
<dbReference type="PROSITE" id="PS51898">
    <property type="entry name" value="TYR_RECOMBINASE"/>
    <property type="match status" value="1"/>
</dbReference>
<dbReference type="InterPro" id="IPR011010">
    <property type="entry name" value="DNA_brk_join_enz"/>
</dbReference>
<keyword evidence="11" id="KW-1185">Reference proteome</keyword>
<dbReference type="InterPro" id="IPR010998">
    <property type="entry name" value="Integrase_recombinase_N"/>
</dbReference>
<dbReference type="Gene3D" id="1.10.150.130">
    <property type="match status" value="1"/>
</dbReference>
<dbReference type="PANTHER" id="PTHR30349:SF64">
    <property type="entry name" value="PROPHAGE INTEGRASE INTD-RELATED"/>
    <property type="match status" value="1"/>
</dbReference>
<dbReference type="InterPro" id="IPR013762">
    <property type="entry name" value="Integrase-like_cat_sf"/>
</dbReference>
<dbReference type="SUPFAM" id="SSF56349">
    <property type="entry name" value="DNA breaking-rejoining enzymes"/>
    <property type="match status" value="1"/>
</dbReference>
<organism evidence="10 11">
    <name type="scientific">Pseudoflavonifractor hominis</name>
    <dbReference type="NCBI Taxonomy" id="2763059"/>
    <lineage>
        <taxon>Bacteria</taxon>
        <taxon>Bacillati</taxon>
        <taxon>Bacillota</taxon>
        <taxon>Clostridia</taxon>
        <taxon>Eubacteriales</taxon>
        <taxon>Oscillospiraceae</taxon>
        <taxon>Pseudoflavonifractor</taxon>
    </lineage>
</organism>
<dbReference type="CDD" id="cd01189">
    <property type="entry name" value="INT_ICEBs1_C_like"/>
    <property type="match status" value="1"/>
</dbReference>
<reference evidence="10 11" key="1">
    <citation type="submission" date="2020-08" db="EMBL/GenBank/DDBJ databases">
        <title>Genome public.</title>
        <authorList>
            <person name="Liu C."/>
            <person name="Sun Q."/>
        </authorList>
    </citation>
    <scope>NUCLEOTIDE SEQUENCE [LARGE SCALE GENOMIC DNA]</scope>
    <source>
        <strain evidence="10 11">New-38</strain>
    </source>
</reference>
<accession>A0ABR7HSK7</accession>
<evidence type="ECO:0000256" key="6">
    <source>
        <dbReference type="PROSITE-ProRule" id="PRU01248"/>
    </source>
</evidence>
<comment type="similarity">
    <text evidence="2">Belongs to the 'phage' integrase family.</text>
</comment>
<dbReference type="Pfam" id="PF00589">
    <property type="entry name" value="Phage_integrase"/>
    <property type="match status" value="1"/>
</dbReference>
<comment type="function">
    <text evidence="1">Site-specific tyrosine recombinase, which acts by catalyzing the cutting and rejoining of the recombining DNA molecules.</text>
</comment>
<dbReference type="PANTHER" id="PTHR30349">
    <property type="entry name" value="PHAGE INTEGRASE-RELATED"/>
    <property type="match status" value="1"/>
</dbReference>
<dbReference type="InterPro" id="IPR004107">
    <property type="entry name" value="Integrase_SAM-like_N"/>
</dbReference>
<evidence type="ECO:0000313" key="10">
    <source>
        <dbReference type="EMBL" id="MBC5730427.1"/>
    </source>
</evidence>
<evidence type="ECO:0000256" key="1">
    <source>
        <dbReference type="ARBA" id="ARBA00003283"/>
    </source>
</evidence>
<protein>
    <submittedName>
        <fullName evidence="10">Site-specific integrase</fullName>
    </submittedName>
</protein>
<feature type="region of interest" description="Disordered" evidence="7">
    <location>
        <begin position="388"/>
        <end position="410"/>
    </location>
</feature>
<dbReference type="InterPro" id="IPR002104">
    <property type="entry name" value="Integrase_catalytic"/>
</dbReference>
<feature type="domain" description="Tyr recombinase" evidence="8">
    <location>
        <begin position="185"/>
        <end position="372"/>
    </location>
</feature>
<evidence type="ECO:0000259" key="9">
    <source>
        <dbReference type="PROSITE" id="PS51900"/>
    </source>
</evidence>
<gene>
    <name evidence="10" type="ORF">H8S34_06225</name>
</gene>
<comment type="caution">
    <text evidence="10">The sequence shown here is derived from an EMBL/GenBank/DDBJ whole genome shotgun (WGS) entry which is preliminary data.</text>
</comment>
<evidence type="ECO:0000313" key="11">
    <source>
        <dbReference type="Proteomes" id="UP000660021"/>
    </source>
</evidence>